<evidence type="ECO:0000313" key="3">
    <source>
        <dbReference type="Proteomes" id="UP001396334"/>
    </source>
</evidence>
<evidence type="ECO:0000313" key="2">
    <source>
        <dbReference type="EMBL" id="KAK8486058.1"/>
    </source>
</evidence>
<sequence>MESCFPGCYITSYLFHHHPERVIKKKKVRFTNIPEVNDEQAGPGVVRIKLILSKKELQELVEKGVSVHDMASHLQSKQSTKGVDMSDGDEDKCRRRWKPELESIAEVN</sequence>
<gene>
    <name evidence="2" type="ORF">V6N11_020989</name>
</gene>
<keyword evidence="3" id="KW-1185">Reference proteome</keyword>
<comment type="caution">
    <text evidence="2">The sequence shown here is derived from an EMBL/GenBank/DDBJ whole genome shotgun (WGS) entry which is preliminary data.</text>
</comment>
<name>A0ABR1ZZ95_9ROSI</name>
<feature type="region of interest" description="Disordered" evidence="1">
    <location>
        <begin position="71"/>
        <end position="108"/>
    </location>
</feature>
<reference evidence="2 3" key="1">
    <citation type="journal article" date="2024" name="G3 (Bethesda)">
        <title>Genome assembly of Hibiscus sabdariffa L. provides insights into metabolisms of medicinal natural products.</title>
        <authorList>
            <person name="Kim T."/>
        </authorList>
    </citation>
    <scope>NUCLEOTIDE SEQUENCE [LARGE SCALE GENOMIC DNA]</scope>
    <source>
        <strain evidence="2">TK-2024</strain>
        <tissue evidence="2">Old leaves</tissue>
    </source>
</reference>
<organism evidence="2 3">
    <name type="scientific">Hibiscus sabdariffa</name>
    <name type="common">roselle</name>
    <dbReference type="NCBI Taxonomy" id="183260"/>
    <lineage>
        <taxon>Eukaryota</taxon>
        <taxon>Viridiplantae</taxon>
        <taxon>Streptophyta</taxon>
        <taxon>Embryophyta</taxon>
        <taxon>Tracheophyta</taxon>
        <taxon>Spermatophyta</taxon>
        <taxon>Magnoliopsida</taxon>
        <taxon>eudicotyledons</taxon>
        <taxon>Gunneridae</taxon>
        <taxon>Pentapetalae</taxon>
        <taxon>rosids</taxon>
        <taxon>malvids</taxon>
        <taxon>Malvales</taxon>
        <taxon>Malvaceae</taxon>
        <taxon>Malvoideae</taxon>
        <taxon>Hibiscus</taxon>
    </lineage>
</organism>
<evidence type="ECO:0000256" key="1">
    <source>
        <dbReference type="SAM" id="MobiDB-lite"/>
    </source>
</evidence>
<dbReference type="Proteomes" id="UP001396334">
    <property type="component" value="Unassembled WGS sequence"/>
</dbReference>
<accession>A0ABR1ZZ95</accession>
<protein>
    <submittedName>
        <fullName evidence="2">Uncharacterized protein</fullName>
    </submittedName>
</protein>
<dbReference type="EMBL" id="JBBPBN010000459">
    <property type="protein sequence ID" value="KAK8486058.1"/>
    <property type="molecule type" value="Genomic_DNA"/>
</dbReference>
<proteinExistence type="predicted"/>